<evidence type="ECO:0000313" key="3">
    <source>
        <dbReference type="Proteomes" id="UP000467488"/>
    </source>
</evidence>
<dbReference type="SUPFAM" id="SSF53474">
    <property type="entry name" value="alpha/beta-Hydrolases"/>
    <property type="match status" value="1"/>
</dbReference>
<proteinExistence type="predicted"/>
<dbReference type="Pfam" id="PF00326">
    <property type="entry name" value="Peptidase_S9"/>
    <property type="match status" value="1"/>
</dbReference>
<dbReference type="InterPro" id="IPR029058">
    <property type="entry name" value="AB_hydrolase_fold"/>
</dbReference>
<dbReference type="Proteomes" id="UP000467488">
    <property type="component" value="Chromosome"/>
</dbReference>
<evidence type="ECO:0000259" key="1">
    <source>
        <dbReference type="Pfam" id="PF00326"/>
    </source>
</evidence>
<dbReference type="EMBL" id="AP022360">
    <property type="protein sequence ID" value="BBU81093.1"/>
    <property type="molecule type" value="Genomic_DNA"/>
</dbReference>
<dbReference type="Gene3D" id="3.40.50.1820">
    <property type="entry name" value="alpha/beta hydrolase"/>
    <property type="match status" value="1"/>
</dbReference>
<gene>
    <name evidence="2" type="ORF">EIMP300_24930</name>
</gene>
<accession>A0A8S0FLF3</accession>
<evidence type="ECO:0000313" key="2">
    <source>
        <dbReference type="EMBL" id="BBU81093.1"/>
    </source>
</evidence>
<sequence>MHATDDKDVPVIHSLRYFNSIRDKGHHAEAHFFDKGGHGFGVSGKNGYPIEKWQSLLLEWLAEHKFH</sequence>
<protein>
    <recommendedName>
        <fullName evidence="1">Peptidase S9 prolyl oligopeptidase catalytic domain-containing protein</fullName>
    </recommendedName>
</protein>
<feature type="domain" description="Peptidase S9 prolyl oligopeptidase catalytic" evidence="1">
    <location>
        <begin position="1"/>
        <end position="64"/>
    </location>
</feature>
<dbReference type="GO" id="GO:0008236">
    <property type="term" value="F:serine-type peptidase activity"/>
    <property type="evidence" value="ECO:0007669"/>
    <property type="project" value="InterPro"/>
</dbReference>
<dbReference type="AlphaFoldDB" id="A0A8S0FLF3"/>
<name>A0A8S0FLF3_ECOLX</name>
<organism evidence="2 3">
    <name type="scientific">Escherichia coli</name>
    <dbReference type="NCBI Taxonomy" id="562"/>
    <lineage>
        <taxon>Bacteria</taxon>
        <taxon>Pseudomonadati</taxon>
        <taxon>Pseudomonadota</taxon>
        <taxon>Gammaproteobacteria</taxon>
        <taxon>Enterobacterales</taxon>
        <taxon>Enterobacteriaceae</taxon>
        <taxon>Escherichia</taxon>
    </lineage>
</organism>
<dbReference type="GO" id="GO:0006508">
    <property type="term" value="P:proteolysis"/>
    <property type="evidence" value="ECO:0007669"/>
    <property type="project" value="InterPro"/>
</dbReference>
<dbReference type="InterPro" id="IPR001375">
    <property type="entry name" value="Peptidase_S9_cat"/>
</dbReference>
<reference evidence="2 3" key="1">
    <citation type="submission" date="2020-01" db="EMBL/GenBank/DDBJ databases">
        <title>Dynamics of blaIMP-6 dissemination in carbapenem resistant Enterobacteriacea isolated from regional surveillance in Osaka, Japan.</title>
        <authorList>
            <person name="Abe R."/>
            <person name="Akeda Y."/>
            <person name="Sugawara Y."/>
            <person name="Yamamoto N."/>
            <person name="Tomono K."/>
            <person name="Takeuchi D."/>
            <person name="Kawahara R."/>
            <person name="Hamada S."/>
        </authorList>
    </citation>
    <scope>NUCLEOTIDE SEQUENCE [LARGE SCALE GENOMIC DNA]</scope>
    <source>
        <strain evidence="2 3">E300</strain>
    </source>
</reference>